<keyword evidence="1" id="KW-0472">Membrane</keyword>
<proteinExistence type="predicted"/>
<dbReference type="AlphaFoldDB" id="A0AAE4C292"/>
<reference evidence="2" key="1">
    <citation type="submission" date="2023-07" db="EMBL/GenBank/DDBJ databases">
        <title>Sorghum-associated microbial communities from plants grown in Nebraska, USA.</title>
        <authorList>
            <person name="Schachtman D."/>
        </authorList>
    </citation>
    <scope>NUCLEOTIDE SEQUENCE</scope>
    <source>
        <strain evidence="2">DS2360</strain>
    </source>
</reference>
<keyword evidence="1" id="KW-0812">Transmembrane</keyword>
<gene>
    <name evidence="2" type="ORF">J2787_000882</name>
</gene>
<dbReference type="Proteomes" id="UP001184861">
    <property type="component" value="Unassembled WGS sequence"/>
</dbReference>
<dbReference type="RefSeq" id="WP_309944924.1">
    <property type="nucleotide sequence ID" value="NZ_JAVDQY010000001.1"/>
</dbReference>
<feature type="transmembrane region" description="Helical" evidence="1">
    <location>
        <begin position="7"/>
        <end position="24"/>
    </location>
</feature>
<dbReference type="EMBL" id="JAVDQY010000001">
    <property type="protein sequence ID" value="MDR6525512.1"/>
    <property type="molecule type" value="Genomic_DNA"/>
</dbReference>
<evidence type="ECO:0000256" key="1">
    <source>
        <dbReference type="SAM" id="Phobius"/>
    </source>
</evidence>
<evidence type="ECO:0000313" key="3">
    <source>
        <dbReference type="Proteomes" id="UP001184861"/>
    </source>
</evidence>
<keyword evidence="1" id="KW-1133">Transmembrane helix</keyword>
<feature type="transmembrane region" description="Helical" evidence="1">
    <location>
        <begin position="104"/>
        <end position="122"/>
    </location>
</feature>
<sequence length="125" mass="14443">MKIKNSFGVIVLLLGVYLLFSLYQSSLPIIYGTRAKANIIGTDSVKNKRFTYLYYPVFQFNYQNQLIKFTDKSSSVDKDIEKSEVMVYYDQNYGFSQGFTTEKIIFLIISILLILFGIVCLVKPF</sequence>
<evidence type="ECO:0008006" key="4">
    <source>
        <dbReference type="Google" id="ProtNLM"/>
    </source>
</evidence>
<accession>A0AAE4C292</accession>
<evidence type="ECO:0000313" key="2">
    <source>
        <dbReference type="EMBL" id="MDR6525512.1"/>
    </source>
</evidence>
<protein>
    <recommendedName>
        <fullName evidence="4">DUF3592 domain-containing protein</fullName>
    </recommendedName>
</protein>
<name>A0AAE4C292_9FLAO</name>
<organism evidence="2 3">
    <name type="scientific">Chryseobacterium rhizosphaerae</name>
    <dbReference type="NCBI Taxonomy" id="395937"/>
    <lineage>
        <taxon>Bacteria</taxon>
        <taxon>Pseudomonadati</taxon>
        <taxon>Bacteroidota</taxon>
        <taxon>Flavobacteriia</taxon>
        <taxon>Flavobacteriales</taxon>
        <taxon>Weeksellaceae</taxon>
        <taxon>Chryseobacterium group</taxon>
        <taxon>Chryseobacterium</taxon>
    </lineage>
</organism>
<comment type="caution">
    <text evidence="2">The sequence shown here is derived from an EMBL/GenBank/DDBJ whole genome shotgun (WGS) entry which is preliminary data.</text>
</comment>